<proteinExistence type="predicted"/>
<keyword evidence="3" id="KW-1185">Reference proteome</keyword>
<evidence type="ECO:0000313" key="3">
    <source>
        <dbReference type="Proteomes" id="UP001396334"/>
    </source>
</evidence>
<sequence>MFYKLFLMKSKWTLFVPFPCQGGTGTPYSPMVLRFFNDMWSINLPAKVKINMWKVANSFLPTYSALQYRSLHVNNVCPFCRNSVACCSLTATNKVVMMVTLWAVWYARNKLVHEGTAANVQVTLSFISAFIGVNAVVHTPPSTRRLDDAVVWRAPEPNVIKFNFDATYDI</sequence>
<gene>
    <name evidence="2" type="ORF">V6N11_020562</name>
</gene>
<dbReference type="Proteomes" id="UP001396334">
    <property type="component" value="Unassembled WGS sequence"/>
</dbReference>
<feature type="domain" description="Reverse transcriptase zinc-binding" evidence="1">
    <location>
        <begin position="35"/>
        <end position="83"/>
    </location>
</feature>
<evidence type="ECO:0000313" key="2">
    <source>
        <dbReference type="EMBL" id="KAK8997071.1"/>
    </source>
</evidence>
<organism evidence="2 3">
    <name type="scientific">Hibiscus sabdariffa</name>
    <name type="common">roselle</name>
    <dbReference type="NCBI Taxonomy" id="183260"/>
    <lineage>
        <taxon>Eukaryota</taxon>
        <taxon>Viridiplantae</taxon>
        <taxon>Streptophyta</taxon>
        <taxon>Embryophyta</taxon>
        <taxon>Tracheophyta</taxon>
        <taxon>Spermatophyta</taxon>
        <taxon>Magnoliopsida</taxon>
        <taxon>eudicotyledons</taxon>
        <taxon>Gunneridae</taxon>
        <taxon>Pentapetalae</taxon>
        <taxon>rosids</taxon>
        <taxon>malvids</taxon>
        <taxon>Malvales</taxon>
        <taxon>Malvaceae</taxon>
        <taxon>Malvoideae</taxon>
        <taxon>Hibiscus</taxon>
    </lineage>
</organism>
<evidence type="ECO:0000259" key="1">
    <source>
        <dbReference type="Pfam" id="PF13966"/>
    </source>
</evidence>
<protein>
    <recommendedName>
        <fullName evidence="1">Reverse transcriptase zinc-binding domain-containing protein</fullName>
    </recommendedName>
</protein>
<reference evidence="2 3" key="1">
    <citation type="journal article" date="2024" name="G3 (Bethesda)">
        <title>Genome assembly of Hibiscus sabdariffa L. provides insights into metabolisms of medicinal natural products.</title>
        <authorList>
            <person name="Kim T."/>
        </authorList>
    </citation>
    <scope>NUCLEOTIDE SEQUENCE [LARGE SCALE GENOMIC DNA]</scope>
    <source>
        <strain evidence="2">TK-2024</strain>
        <tissue evidence="2">Old leaves</tissue>
    </source>
</reference>
<dbReference type="InterPro" id="IPR026960">
    <property type="entry name" value="RVT-Znf"/>
</dbReference>
<dbReference type="EMBL" id="JBBPBN010000043">
    <property type="protein sequence ID" value="KAK8997071.1"/>
    <property type="molecule type" value="Genomic_DNA"/>
</dbReference>
<dbReference type="Pfam" id="PF13966">
    <property type="entry name" value="zf-RVT"/>
    <property type="match status" value="1"/>
</dbReference>
<comment type="caution">
    <text evidence="2">The sequence shown here is derived from an EMBL/GenBank/DDBJ whole genome shotgun (WGS) entry which is preliminary data.</text>
</comment>
<name>A0ABR2Q8R2_9ROSI</name>
<accession>A0ABR2Q8R2</accession>